<dbReference type="Pfam" id="PF01152">
    <property type="entry name" value="Bac_globin"/>
    <property type="match status" value="1"/>
</dbReference>
<sequence length="218" mass="23509">MTAEHNQLSPFANGPTENDAAEHGADTGIPIPSRFGAPLARILPIPTRQGHPLPSTSGAAAGTGAAPAAPSDASAQGGEAGAVDESAYADTFYGQIGGHATFEKIIHVFYEGIAADPLLRAMYHEEDLGPAERRMLMFMEQYWGGPRTYLEERGHPRLRMRHVPFAVTPEARDRWLAAMRKGVDAVELSPLHEATLWDYLERAAASLVNSPSEPTQRA</sequence>
<dbReference type="PANTHER" id="PTHR47366">
    <property type="entry name" value="TWO-ON-TWO HEMOGLOBIN-3"/>
    <property type="match status" value="1"/>
</dbReference>
<comment type="caution">
    <text evidence="7">The sequence shown here is derived from an EMBL/GenBank/DDBJ whole genome shotgun (WGS) entry which is preliminary data.</text>
</comment>
<name>A0ABX0D699_9MICC</name>
<dbReference type="InterPro" id="IPR001486">
    <property type="entry name" value="Hemoglobin_trunc"/>
</dbReference>
<dbReference type="Proteomes" id="UP000479226">
    <property type="component" value="Unassembled WGS sequence"/>
</dbReference>
<dbReference type="InterPro" id="IPR044203">
    <property type="entry name" value="GlbO/GLB3-like"/>
</dbReference>
<evidence type="ECO:0000256" key="5">
    <source>
        <dbReference type="ARBA" id="ARBA00034496"/>
    </source>
</evidence>
<dbReference type="InterPro" id="IPR012292">
    <property type="entry name" value="Globin/Proto"/>
</dbReference>
<keyword evidence="4" id="KW-0408">Iron</keyword>
<comment type="similarity">
    <text evidence="5">Belongs to the truncated hemoglobin family. Group II subfamily.</text>
</comment>
<dbReference type="CDD" id="cd14771">
    <property type="entry name" value="TrHb2_Mt-trHbO-like_O"/>
    <property type="match status" value="1"/>
</dbReference>
<evidence type="ECO:0000256" key="2">
    <source>
        <dbReference type="ARBA" id="ARBA00022617"/>
    </source>
</evidence>
<dbReference type="SUPFAM" id="SSF46458">
    <property type="entry name" value="Globin-like"/>
    <property type="match status" value="1"/>
</dbReference>
<keyword evidence="1" id="KW-0813">Transport</keyword>
<dbReference type="PANTHER" id="PTHR47366:SF1">
    <property type="entry name" value="TWO-ON-TWO HEMOGLOBIN-3"/>
    <property type="match status" value="1"/>
</dbReference>
<organism evidence="7 8">
    <name type="scientific">Arthrobacter silviterrae</name>
    <dbReference type="NCBI Taxonomy" id="2026658"/>
    <lineage>
        <taxon>Bacteria</taxon>
        <taxon>Bacillati</taxon>
        <taxon>Actinomycetota</taxon>
        <taxon>Actinomycetes</taxon>
        <taxon>Micrococcales</taxon>
        <taxon>Micrococcaceae</taxon>
        <taxon>Arthrobacter</taxon>
    </lineage>
</organism>
<evidence type="ECO:0000313" key="7">
    <source>
        <dbReference type="EMBL" id="NGN82408.1"/>
    </source>
</evidence>
<feature type="compositionally biased region" description="Polar residues" evidence="6">
    <location>
        <begin position="1"/>
        <end position="10"/>
    </location>
</feature>
<gene>
    <name evidence="7" type="ORF">G6N77_02870</name>
</gene>
<proteinExistence type="inferred from homology"/>
<reference evidence="7 8" key="1">
    <citation type="submission" date="2020-02" db="EMBL/GenBank/DDBJ databases">
        <title>Genome sequence of the type strain DSM 27180 of Arthrobacter silviterrae.</title>
        <authorList>
            <person name="Gao J."/>
            <person name="Sun J."/>
        </authorList>
    </citation>
    <scope>NUCLEOTIDE SEQUENCE [LARGE SCALE GENOMIC DNA]</scope>
    <source>
        <strain evidence="7 8">DSM 27180</strain>
    </source>
</reference>
<feature type="compositionally biased region" description="Low complexity" evidence="6">
    <location>
        <begin position="54"/>
        <end position="75"/>
    </location>
</feature>
<evidence type="ECO:0000256" key="3">
    <source>
        <dbReference type="ARBA" id="ARBA00022723"/>
    </source>
</evidence>
<dbReference type="Gene3D" id="1.10.490.10">
    <property type="entry name" value="Globins"/>
    <property type="match status" value="1"/>
</dbReference>
<dbReference type="EMBL" id="JAAKZI010000003">
    <property type="protein sequence ID" value="NGN82408.1"/>
    <property type="molecule type" value="Genomic_DNA"/>
</dbReference>
<keyword evidence="8" id="KW-1185">Reference proteome</keyword>
<feature type="region of interest" description="Disordered" evidence="6">
    <location>
        <begin position="1"/>
        <end position="31"/>
    </location>
</feature>
<evidence type="ECO:0000256" key="6">
    <source>
        <dbReference type="SAM" id="MobiDB-lite"/>
    </source>
</evidence>
<dbReference type="InterPro" id="IPR009050">
    <property type="entry name" value="Globin-like_sf"/>
</dbReference>
<feature type="region of interest" description="Disordered" evidence="6">
    <location>
        <begin position="45"/>
        <end position="79"/>
    </location>
</feature>
<accession>A0ABX0D699</accession>
<evidence type="ECO:0000256" key="1">
    <source>
        <dbReference type="ARBA" id="ARBA00022448"/>
    </source>
</evidence>
<keyword evidence="3" id="KW-0479">Metal-binding</keyword>
<keyword evidence="2" id="KW-0349">Heme</keyword>
<protein>
    <submittedName>
        <fullName evidence="7">Globin</fullName>
    </submittedName>
</protein>
<evidence type="ECO:0000256" key="4">
    <source>
        <dbReference type="ARBA" id="ARBA00023004"/>
    </source>
</evidence>
<evidence type="ECO:0000313" key="8">
    <source>
        <dbReference type="Proteomes" id="UP000479226"/>
    </source>
</evidence>